<comment type="function">
    <text evidence="13">DNA-dependent ATPase involved in processing of recombination intermediates, plays a role in repairing DNA breaks. Stimulates the branch migration of RecA-mediated strand transfer reactions, allowing the 3' invading strand to extend heteroduplex DNA faster. Binds ssDNA in the presence of ADP but not other nucleotides, has ATPase activity that is stimulated by ssDNA and various branched DNA structures, but inhibited by SSB. Does not have RecA's homology-searching function.</text>
</comment>
<organism evidence="15 16">
    <name type="scientific">Candidatus Segetimicrobium genomatis</name>
    <dbReference type="NCBI Taxonomy" id="2569760"/>
    <lineage>
        <taxon>Bacteria</taxon>
        <taxon>Bacillati</taxon>
        <taxon>Candidatus Sysuimicrobiota</taxon>
        <taxon>Candidatus Sysuimicrobiia</taxon>
        <taxon>Candidatus Sysuimicrobiales</taxon>
        <taxon>Candidatus Segetimicrobiaceae</taxon>
        <taxon>Candidatus Segetimicrobium</taxon>
    </lineage>
</organism>
<dbReference type="InterPro" id="IPR014721">
    <property type="entry name" value="Ribsml_uS5_D2-typ_fold_subgr"/>
</dbReference>
<dbReference type="GO" id="GO:0005829">
    <property type="term" value="C:cytosol"/>
    <property type="evidence" value="ECO:0007669"/>
    <property type="project" value="TreeGrafter"/>
</dbReference>
<evidence type="ECO:0000256" key="3">
    <source>
        <dbReference type="ARBA" id="ARBA00022763"/>
    </source>
</evidence>
<feature type="binding site" evidence="11">
    <location>
        <begin position="91"/>
        <end position="98"/>
    </location>
    <ligand>
        <name>ATP</name>
        <dbReference type="ChEBI" id="CHEBI:30616"/>
    </ligand>
</feature>
<protein>
    <recommendedName>
        <fullName evidence="11 12">DNA repair protein RadA</fullName>
    </recommendedName>
</protein>
<keyword evidence="9 11" id="KW-0238">DNA-binding</keyword>
<dbReference type="SUPFAM" id="SSF52540">
    <property type="entry name" value="P-loop containing nucleoside triphosphate hydrolases"/>
    <property type="match status" value="1"/>
</dbReference>
<dbReference type="PRINTS" id="PR01874">
    <property type="entry name" value="DNAREPAIRADA"/>
</dbReference>
<dbReference type="CDD" id="cd01121">
    <property type="entry name" value="RadA_SMS_N"/>
    <property type="match status" value="1"/>
</dbReference>
<dbReference type="AlphaFoldDB" id="A0A537ITJ6"/>
<keyword evidence="7 11" id="KW-0067">ATP-binding</keyword>
<evidence type="ECO:0000256" key="6">
    <source>
        <dbReference type="ARBA" id="ARBA00022833"/>
    </source>
</evidence>
<dbReference type="GO" id="GO:0003684">
    <property type="term" value="F:damaged DNA binding"/>
    <property type="evidence" value="ECO:0007669"/>
    <property type="project" value="InterPro"/>
</dbReference>
<keyword evidence="4 13" id="KW-0863">Zinc-finger</keyword>
<evidence type="ECO:0000256" key="9">
    <source>
        <dbReference type="ARBA" id="ARBA00023125"/>
    </source>
</evidence>
<proteinExistence type="inferred from homology"/>
<dbReference type="InterPro" id="IPR004504">
    <property type="entry name" value="DNA_repair_RadA"/>
</dbReference>
<evidence type="ECO:0000256" key="8">
    <source>
        <dbReference type="ARBA" id="ARBA00023016"/>
    </source>
</evidence>
<evidence type="ECO:0000313" key="15">
    <source>
        <dbReference type="EMBL" id="TMI74649.1"/>
    </source>
</evidence>
<dbReference type="FunFam" id="3.40.50.300:FF:000050">
    <property type="entry name" value="DNA repair protein RadA"/>
    <property type="match status" value="1"/>
</dbReference>
<dbReference type="Gene3D" id="3.40.50.300">
    <property type="entry name" value="P-loop containing nucleotide triphosphate hydrolases"/>
    <property type="match status" value="1"/>
</dbReference>
<accession>A0A537ITJ6</accession>
<dbReference type="Pfam" id="PF13481">
    <property type="entry name" value="AAA_25"/>
    <property type="match status" value="1"/>
</dbReference>
<keyword evidence="2 11" id="KW-0547">Nucleotide-binding</keyword>
<keyword evidence="1 11" id="KW-0479">Metal-binding</keyword>
<evidence type="ECO:0000256" key="2">
    <source>
        <dbReference type="ARBA" id="ARBA00022741"/>
    </source>
</evidence>
<dbReference type="GO" id="GO:0005524">
    <property type="term" value="F:ATP binding"/>
    <property type="evidence" value="ECO:0007669"/>
    <property type="project" value="UniProtKB-UniRule"/>
</dbReference>
<feature type="domain" description="RecA family profile 1" evidence="14">
    <location>
        <begin position="62"/>
        <end position="211"/>
    </location>
</feature>
<dbReference type="SUPFAM" id="SSF54211">
    <property type="entry name" value="Ribosomal protein S5 domain 2-like"/>
    <property type="match status" value="1"/>
</dbReference>
<dbReference type="GO" id="GO:0008270">
    <property type="term" value="F:zinc ion binding"/>
    <property type="evidence" value="ECO:0007669"/>
    <property type="project" value="UniProtKB-KW"/>
</dbReference>
<keyword evidence="10 11" id="KW-0234">DNA repair</keyword>
<dbReference type="PROSITE" id="PS50162">
    <property type="entry name" value="RECA_2"/>
    <property type="match status" value="1"/>
</dbReference>
<dbReference type="Proteomes" id="UP000318834">
    <property type="component" value="Unassembled WGS sequence"/>
</dbReference>
<evidence type="ECO:0000256" key="5">
    <source>
        <dbReference type="ARBA" id="ARBA00022801"/>
    </source>
</evidence>
<dbReference type="GO" id="GO:0000725">
    <property type="term" value="P:recombinational repair"/>
    <property type="evidence" value="ECO:0007669"/>
    <property type="project" value="UniProtKB-UniRule"/>
</dbReference>
<comment type="caution">
    <text evidence="15">The sequence shown here is derived from an EMBL/GenBank/DDBJ whole genome shotgun (WGS) entry which is preliminary data.</text>
</comment>
<evidence type="ECO:0000256" key="7">
    <source>
        <dbReference type="ARBA" id="ARBA00022840"/>
    </source>
</evidence>
<dbReference type="InterPro" id="IPR027417">
    <property type="entry name" value="P-loop_NTPase"/>
</dbReference>
<dbReference type="SMART" id="SM00382">
    <property type="entry name" value="AAA"/>
    <property type="match status" value="1"/>
</dbReference>
<evidence type="ECO:0000256" key="11">
    <source>
        <dbReference type="HAMAP-Rule" id="MF_01498"/>
    </source>
</evidence>
<dbReference type="PANTHER" id="PTHR32472:SF10">
    <property type="entry name" value="DNA REPAIR PROTEIN RADA-LIKE PROTEIN"/>
    <property type="match status" value="1"/>
</dbReference>
<evidence type="ECO:0000256" key="13">
    <source>
        <dbReference type="RuleBase" id="RU003555"/>
    </source>
</evidence>
<dbReference type="PANTHER" id="PTHR32472">
    <property type="entry name" value="DNA REPAIR PROTEIN RADA"/>
    <property type="match status" value="1"/>
</dbReference>
<evidence type="ECO:0000259" key="14">
    <source>
        <dbReference type="PROSITE" id="PS50162"/>
    </source>
</evidence>
<dbReference type="Pfam" id="PF18073">
    <property type="entry name" value="Zn_ribbon_LapB"/>
    <property type="match status" value="1"/>
</dbReference>
<sequence length="448" mass="47341">MTKAHLQYVCQSCGYTSSKWLGRCPSCGEWNSFVEEVLGESRAAAPAPPALPVAVTEVATMAEPRLATGLRELDRVLGGGLVPGSLVLIGGDPGIGKSTLLLEACRHLAGAGGLVLYVSGEESVTQIKLRADRLSVATPNLLLLAENNLSAILDACERARPQVVVIDSIQTVYKPDLPSAPGSVGQVRECTADLMRLAKGRNMSVLIVGHVTKEGQLAGPRVLEHIVDTVLYFEGDRHHAYRIVRATKNRFGSTNEIGVFEMRPDGLREVPNPSAAFLSERAAEAPGSVVVCAMEGTRPLLVEVQALVTPTVFGMPRRTAAGVDYNRMVVLLAVLEKRAGLHLSSHDVYVSVAGGVTVDEPAVDLGVAAAVASSLRDRPVDAAVVAIGEVGLAGEVRVVPQLEKRAAEAARMGFQRCIVPKPAAELDVSAIELVPVEHIGEALAHLIP</sequence>
<dbReference type="NCBIfam" id="TIGR00416">
    <property type="entry name" value="sms"/>
    <property type="match status" value="1"/>
</dbReference>
<name>A0A537ITJ6_9BACT</name>
<keyword evidence="6 13" id="KW-0862">Zinc</keyword>
<comment type="domain">
    <text evidence="11">The middle region has homology to RecA with ATPase motifs including the RadA KNRFG motif, while the C-terminus is homologous to Lon protease.</text>
</comment>
<dbReference type="Gene3D" id="3.30.230.10">
    <property type="match status" value="1"/>
</dbReference>
<keyword evidence="5" id="KW-0378">Hydrolase</keyword>
<dbReference type="InterPro" id="IPR041166">
    <property type="entry name" value="Rubredoxin_2"/>
</dbReference>
<comment type="function">
    <text evidence="11">Plays a role in repairing double-strand DNA breaks, probably involving stabilizing or processing branched DNA or blocked replication forks.</text>
</comment>
<keyword evidence="8 11" id="KW-0346">Stress response</keyword>
<evidence type="ECO:0000256" key="1">
    <source>
        <dbReference type="ARBA" id="ARBA00022723"/>
    </source>
</evidence>
<keyword evidence="3 11" id="KW-0227">DNA damage</keyword>
<dbReference type="GO" id="GO:0016787">
    <property type="term" value="F:hydrolase activity"/>
    <property type="evidence" value="ECO:0007669"/>
    <property type="project" value="UniProtKB-KW"/>
</dbReference>
<dbReference type="GO" id="GO:0140664">
    <property type="term" value="F:ATP-dependent DNA damage sensor activity"/>
    <property type="evidence" value="ECO:0007669"/>
    <property type="project" value="InterPro"/>
</dbReference>
<comment type="similarity">
    <text evidence="11 13">Belongs to the RecA family. RadA subfamily.</text>
</comment>
<gene>
    <name evidence="11 15" type="primary">radA</name>
    <name evidence="15" type="ORF">E6H05_07710</name>
</gene>
<dbReference type="HAMAP" id="MF_01498">
    <property type="entry name" value="RadA_bact"/>
    <property type="match status" value="1"/>
</dbReference>
<reference evidence="15 16" key="1">
    <citation type="journal article" date="2019" name="Nat. Microbiol.">
        <title>Mediterranean grassland soil C-N compound turnover is dependent on rainfall and depth, and is mediated by genomically divergent microorganisms.</title>
        <authorList>
            <person name="Diamond S."/>
            <person name="Andeer P.F."/>
            <person name="Li Z."/>
            <person name="Crits-Christoph A."/>
            <person name="Burstein D."/>
            <person name="Anantharaman K."/>
            <person name="Lane K.R."/>
            <person name="Thomas B.C."/>
            <person name="Pan C."/>
            <person name="Northen T.R."/>
            <person name="Banfield J.F."/>
        </authorList>
    </citation>
    <scope>NUCLEOTIDE SEQUENCE [LARGE SCALE GENOMIC DNA]</scope>
    <source>
        <strain evidence="15">NP_8</strain>
    </source>
</reference>
<evidence type="ECO:0000256" key="10">
    <source>
        <dbReference type="ARBA" id="ARBA00023204"/>
    </source>
</evidence>
<dbReference type="EMBL" id="VBAP01000054">
    <property type="protein sequence ID" value="TMI74649.1"/>
    <property type="molecule type" value="Genomic_DNA"/>
</dbReference>
<dbReference type="InterPro" id="IPR020588">
    <property type="entry name" value="RecA_ATP-bd"/>
</dbReference>
<feature type="region of interest" description="Lon-protease-like" evidence="11">
    <location>
        <begin position="347"/>
        <end position="448"/>
    </location>
</feature>
<dbReference type="InterPro" id="IPR020568">
    <property type="entry name" value="Ribosomal_Su5_D2-typ_SF"/>
</dbReference>
<dbReference type="Pfam" id="PF13541">
    <property type="entry name" value="ChlI"/>
    <property type="match status" value="1"/>
</dbReference>
<evidence type="ECO:0000313" key="16">
    <source>
        <dbReference type="Proteomes" id="UP000318834"/>
    </source>
</evidence>
<evidence type="ECO:0000256" key="4">
    <source>
        <dbReference type="ARBA" id="ARBA00022771"/>
    </source>
</evidence>
<feature type="short sequence motif" description="RadA KNRFG motif" evidence="11">
    <location>
        <begin position="248"/>
        <end position="252"/>
    </location>
</feature>
<evidence type="ECO:0000256" key="12">
    <source>
        <dbReference type="NCBIfam" id="TIGR00416"/>
    </source>
</evidence>
<dbReference type="InterPro" id="IPR003593">
    <property type="entry name" value="AAA+_ATPase"/>
</dbReference>